<dbReference type="EMBL" id="CAJVAS010000045">
    <property type="protein sequence ID" value="CAG7648884.1"/>
    <property type="molecule type" value="Genomic_DNA"/>
</dbReference>
<proteinExistence type="predicted"/>
<comment type="caution">
    <text evidence="1">The sequence shown here is derived from an EMBL/GenBank/DDBJ whole genome shotgun (WGS) entry which is preliminary data.</text>
</comment>
<organism evidence="1 2">
    <name type="scientific">Paenibacillus solanacearum</name>
    <dbReference type="NCBI Taxonomy" id="2048548"/>
    <lineage>
        <taxon>Bacteria</taxon>
        <taxon>Bacillati</taxon>
        <taxon>Bacillota</taxon>
        <taxon>Bacilli</taxon>
        <taxon>Bacillales</taxon>
        <taxon>Paenibacillaceae</taxon>
        <taxon>Paenibacillus</taxon>
    </lineage>
</organism>
<reference evidence="1" key="1">
    <citation type="submission" date="2021-06" db="EMBL/GenBank/DDBJ databases">
        <authorList>
            <person name="Criscuolo A."/>
        </authorList>
    </citation>
    <scope>NUCLEOTIDE SEQUENCE</scope>
    <source>
        <strain evidence="1">CIP111600</strain>
    </source>
</reference>
<evidence type="ECO:0000313" key="2">
    <source>
        <dbReference type="Proteomes" id="UP000693672"/>
    </source>
</evidence>
<evidence type="ECO:0000313" key="1">
    <source>
        <dbReference type="EMBL" id="CAG7648884.1"/>
    </source>
</evidence>
<evidence type="ECO:0008006" key="3">
    <source>
        <dbReference type="Google" id="ProtNLM"/>
    </source>
</evidence>
<dbReference type="Proteomes" id="UP000693672">
    <property type="component" value="Unassembled WGS sequence"/>
</dbReference>
<keyword evidence="2" id="KW-1185">Reference proteome</keyword>
<dbReference type="AlphaFoldDB" id="A0A916K8C6"/>
<accession>A0A916K8C6</accession>
<gene>
    <name evidence="1" type="ORF">PAESOLCIP111_05716</name>
</gene>
<name>A0A916K8C6_9BACL</name>
<sequence length="39" mass="4598">MREGPLENRYSVIYLDGLYCKLKRQSIQSEVIYFAMGII</sequence>
<protein>
    <recommendedName>
        <fullName evidence="3">Transposase</fullName>
    </recommendedName>
</protein>